<feature type="transmembrane region" description="Helical" evidence="7">
    <location>
        <begin position="1232"/>
        <end position="1250"/>
    </location>
</feature>
<keyword evidence="6 7" id="KW-0472">Membrane</keyword>
<dbReference type="PROSITE" id="PS00211">
    <property type="entry name" value="ABC_TRANSPORTER_1"/>
    <property type="match status" value="1"/>
</dbReference>
<feature type="domain" description="ABC transporter" evidence="8">
    <location>
        <begin position="487"/>
        <end position="717"/>
    </location>
</feature>
<evidence type="ECO:0000256" key="7">
    <source>
        <dbReference type="SAM" id="Phobius"/>
    </source>
</evidence>
<feature type="transmembrane region" description="Helical" evidence="7">
    <location>
        <begin position="279"/>
        <end position="301"/>
    </location>
</feature>
<comment type="subcellular location">
    <subcellularLocation>
        <location evidence="1">Membrane</location>
        <topology evidence="1">Multi-pass membrane protein</topology>
    </subcellularLocation>
</comment>
<accession>A0ABM1YQG3</accession>
<dbReference type="GeneID" id="109426780"/>
<reference evidence="9" key="2">
    <citation type="submission" date="2025-05" db="UniProtKB">
        <authorList>
            <consortium name="EnsemblMetazoa"/>
        </authorList>
    </citation>
    <scope>IDENTIFICATION</scope>
    <source>
        <strain evidence="9">Foshan</strain>
    </source>
</reference>
<dbReference type="InterPro" id="IPR056264">
    <property type="entry name" value="R2_ABCA1-4-like"/>
</dbReference>
<dbReference type="Proteomes" id="UP000069940">
    <property type="component" value="Unassembled WGS sequence"/>
</dbReference>
<dbReference type="InterPro" id="IPR003439">
    <property type="entry name" value="ABC_transporter-like_ATP-bd"/>
</dbReference>
<evidence type="ECO:0000259" key="8">
    <source>
        <dbReference type="PROSITE" id="PS50893"/>
    </source>
</evidence>
<dbReference type="InterPro" id="IPR013525">
    <property type="entry name" value="ABC2_TM"/>
</dbReference>
<feature type="transmembrane region" description="Helical" evidence="7">
    <location>
        <begin position="409"/>
        <end position="432"/>
    </location>
</feature>
<feature type="transmembrane region" description="Helical" evidence="7">
    <location>
        <begin position="313"/>
        <end position="336"/>
    </location>
</feature>
<reference evidence="10" key="1">
    <citation type="journal article" date="2015" name="Proc. Natl. Acad. Sci. U.S.A.">
        <title>Genome sequence of the Asian Tiger mosquito, Aedes albopictus, reveals insights into its biology, genetics, and evolution.</title>
        <authorList>
            <person name="Chen X.G."/>
            <person name="Jiang X."/>
            <person name="Gu J."/>
            <person name="Xu M."/>
            <person name="Wu Y."/>
            <person name="Deng Y."/>
            <person name="Zhang C."/>
            <person name="Bonizzoni M."/>
            <person name="Dermauw W."/>
            <person name="Vontas J."/>
            <person name="Armbruster P."/>
            <person name="Huang X."/>
            <person name="Yang Y."/>
            <person name="Zhang H."/>
            <person name="He W."/>
            <person name="Peng H."/>
            <person name="Liu Y."/>
            <person name="Wu K."/>
            <person name="Chen J."/>
            <person name="Lirakis M."/>
            <person name="Topalis P."/>
            <person name="Van Leeuwen T."/>
            <person name="Hall A.B."/>
            <person name="Jiang X."/>
            <person name="Thorpe C."/>
            <person name="Mueller R.L."/>
            <person name="Sun C."/>
            <person name="Waterhouse R.M."/>
            <person name="Yan G."/>
            <person name="Tu Z.J."/>
            <person name="Fang X."/>
            <person name="James A.A."/>
        </authorList>
    </citation>
    <scope>NUCLEOTIDE SEQUENCE [LARGE SCALE GENOMIC DNA]</scope>
    <source>
        <strain evidence="10">Foshan</strain>
    </source>
</reference>
<dbReference type="Gene3D" id="3.40.50.300">
    <property type="entry name" value="P-loop containing nucleotide triphosphate hydrolases"/>
    <property type="match status" value="2"/>
</dbReference>
<evidence type="ECO:0000313" key="9">
    <source>
        <dbReference type="EnsemblMetazoa" id="AALFPA23_011233.P15893"/>
    </source>
</evidence>
<keyword evidence="10" id="KW-1185">Reference proteome</keyword>
<dbReference type="SUPFAM" id="SSF52540">
    <property type="entry name" value="P-loop containing nucleoside triphosphate hydrolases"/>
    <property type="match status" value="2"/>
</dbReference>
<dbReference type="EnsemblMetazoa" id="AALFPA23_011233.R15893">
    <property type="protein sequence ID" value="AALFPA23_011233.P15893"/>
    <property type="gene ID" value="AALFPA23_011233"/>
</dbReference>
<keyword evidence="3" id="KW-0547">Nucleotide-binding</keyword>
<feature type="transmembrane region" description="Helical" evidence="7">
    <location>
        <begin position="1023"/>
        <end position="1043"/>
    </location>
</feature>
<dbReference type="PANTHER" id="PTHR19229">
    <property type="entry name" value="ATP-BINDING CASSETTE TRANSPORTER SUBFAMILY A ABCA"/>
    <property type="match status" value="1"/>
</dbReference>
<feature type="transmembrane region" description="Helical" evidence="7">
    <location>
        <begin position="1136"/>
        <end position="1159"/>
    </location>
</feature>
<keyword evidence="5 7" id="KW-1133">Transmembrane helix</keyword>
<evidence type="ECO:0000256" key="2">
    <source>
        <dbReference type="ARBA" id="ARBA00022692"/>
    </source>
</evidence>
<dbReference type="PROSITE" id="PS50893">
    <property type="entry name" value="ABC_TRANSPORTER_2"/>
    <property type="match status" value="2"/>
</dbReference>
<feature type="domain" description="ABC transporter" evidence="8">
    <location>
        <begin position="1304"/>
        <end position="1534"/>
    </location>
</feature>
<dbReference type="InterPro" id="IPR003593">
    <property type="entry name" value="AAA+_ATPase"/>
</dbReference>
<evidence type="ECO:0000256" key="1">
    <source>
        <dbReference type="ARBA" id="ARBA00004141"/>
    </source>
</evidence>
<dbReference type="Pfam" id="PF00005">
    <property type="entry name" value="ABC_tran"/>
    <property type="match status" value="2"/>
</dbReference>
<feature type="transmembrane region" description="Helical" evidence="7">
    <location>
        <begin position="240"/>
        <end position="258"/>
    </location>
</feature>
<evidence type="ECO:0000313" key="10">
    <source>
        <dbReference type="Proteomes" id="UP000069940"/>
    </source>
</evidence>
<dbReference type="CDD" id="cd03263">
    <property type="entry name" value="ABC_subfamily_A"/>
    <property type="match status" value="2"/>
</dbReference>
<evidence type="ECO:0000256" key="5">
    <source>
        <dbReference type="ARBA" id="ARBA00022989"/>
    </source>
</evidence>
<feature type="transmembrane region" description="Helical" evidence="7">
    <location>
        <begin position="348"/>
        <end position="372"/>
    </location>
</feature>
<feature type="transmembrane region" description="Helical" evidence="7">
    <location>
        <begin position="1165"/>
        <end position="1189"/>
    </location>
</feature>
<feature type="transmembrane region" description="Helical" evidence="7">
    <location>
        <begin position="856"/>
        <end position="878"/>
    </location>
</feature>
<evidence type="ECO:0000256" key="3">
    <source>
        <dbReference type="ARBA" id="ARBA00022741"/>
    </source>
</evidence>
<dbReference type="SMART" id="SM00382">
    <property type="entry name" value="AAA"/>
    <property type="match status" value="2"/>
</dbReference>
<evidence type="ECO:0000256" key="6">
    <source>
        <dbReference type="ARBA" id="ARBA00023136"/>
    </source>
</evidence>
<feature type="transmembrane region" description="Helical" evidence="7">
    <location>
        <begin position="1063"/>
        <end position="1090"/>
    </location>
</feature>
<organism evidence="9 10">
    <name type="scientific">Aedes albopictus</name>
    <name type="common">Asian tiger mosquito</name>
    <name type="synonym">Stegomyia albopicta</name>
    <dbReference type="NCBI Taxonomy" id="7160"/>
    <lineage>
        <taxon>Eukaryota</taxon>
        <taxon>Metazoa</taxon>
        <taxon>Ecdysozoa</taxon>
        <taxon>Arthropoda</taxon>
        <taxon>Hexapoda</taxon>
        <taxon>Insecta</taxon>
        <taxon>Pterygota</taxon>
        <taxon>Neoptera</taxon>
        <taxon>Endopterygota</taxon>
        <taxon>Diptera</taxon>
        <taxon>Nematocera</taxon>
        <taxon>Culicoidea</taxon>
        <taxon>Culicidae</taxon>
        <taxon>Culicinae</taxon>
        <taxon>Aedini</taxon>
        <taxon>Aedes</taxon>
        <taxon>Stegomyia</taxon>
    </lineage>
</organism>
<feature type="transmembrane region" description="Helical" evidence="7">
    <location>
        <begin position="1102"/>
        <end position="1124"/>
    </location>
</feature>
<evidence type="ECO:0000256" key="4">
    <source>
        <dbReference type="ARBA" id="ARBA00022840"/>
    </source>
</evidence>
<dbReference type="InterPro" id="IPR027417">
    <property type="entry name" value="P-loop_NTPase"/>
</dbReference>
<dbReference type="RefSeq" id="XP_019557858.3">
    <property type="nucleotide sequence ID" value="XM_019702313.3"/>
</dbReference>
<sequence length="1622" mass="181781">MTSNWDKLVLLLWKNFLIHKRHRWRTLFEIGLPILVFSVVLLLPSQPRPVGPERYEPLSVDSGARIPAYLRQLAFSPNVPYLKEIVDNACTLLGLFQCDGFDSALEMQVALVNSSYLCGIDFGDHSKTSSKLSNATTFKLRFPSELRYSSPGASLSDWNTKQLSVPFTVTNYNPASPDGGPPNYWQEQFLAVQAAVSKALLVELAPNAKLLPAMNVRRFPYPATVDNDLFVVLPYMVSNWLRLVFMYFFINSVKYIALEKENQLKESMRMMGLPGWIQWASWFVVLLLMLLIPVTAITIMLKVSIFPYSSCFLIWSFLTLYSSSVICFCFLVSVFFNKATRAATLASLVWIASFISLPSGAPFWAKIVYSLLPNPPMGFGMDDIIRLEIAGVGLTFETLFKETEMKNPYSFSVAVAMLLTNILLYLVLTIYLEQIMPGKFGVAKPWYFPCTKVFWSRKSSNDSDSLLEPTERSRYFEEESHSRASGVQIRNLRKVYAGGKVAVDGLNLNLYEGQITVLLGHNGAGKTTTMSMLTGMFSPSSGTALINGYDIRNRMDDVRSSMGFCPQHNVLFNELTVREHLAFAARLKGTRSGEVRSEVDRYINRLGLMEKARAQASTLSGGMKRKLSVGMAMCGNPKVVLLDEPSTGVDPTARHALWDFLHEEKRDKTVLLSTHYMNEADVLGDRIAILADGKLSASGSPFFLKNAFGVGYRLVCVKGRKYSETCLLETLRRYIPSVKVDSESSSEVQVLLEKKYIQSYEVMLDEMERNMESCGIMSYGVSFTTLEEVFMKAGTESHLRAHGDEIRPNESVVPLETRTANEPNSLLISSNNLQSSVLAQIKAQLLKKFLCTKRSWMKFCWTTFIVPVAIMILVAFPIEIKTNNSLPPLEMSLATYGNSFSVVQQSNAPVATEYQRLFRGGQKVEPIGTDMESYILQKYNGSILEYNSRLLVGASFSEDSYTGWFNAKNLHSAPLALNLIFNAILHTVCPSCSITTVNHPLPRQNDGNSNSSDHGDYLQHVNIILAIIFIMAYVPSSYVTFYIRERTSRVKLLQVVSGLRTELYWFVSFLWDLLAFTLCCLVIMIMLVAYQVDGWSDHQALSILFLIFLVFALATLPMIYLLSFMIGNPASGYSRVLLIIGIGAIGLLLVRLLFVYIEFNKLADLIGYGFMFIPTIALGTVLDSFSNYLNTLKNCKMLCNLIGNCDMKKLCQDFPQCCSAYSDLFSFSSKGILRELCCMIATGTICFILIHCIERKLFRRLWTTIYPSKDYRYTVPQPQMDSDVLLEKSRVSQMNDTDITAHSLVLRNLTKNYGPVSAVKWLSLGTYPAECFGLLGVNGAGKTTTFRMMTGDESISFGDVWINGVSVRTNLAQAYRHVGYCPQFDGLLDELTGWETLHIFATLRGIPAAYIQSVIRSQAEELGLTMHLDKPTRDYSGGTKRKLSTALALIGNPSVIFLDEPTSGMDPGAKRQLWNVINRLRDAGRTIVLTTHSMDECEALCTRLAIMVNGEFKCLGSTQHLKNKFSGGFLLDIKMASAPNLDELKIRVAAVKAFVSERFREAVLKEDLQSSLSYHIPRSELTWSAMFGIMEASKEVLGIEEYSLGQTTLEQVFLVFANSNSW</sequence>
<name>A0ABM1YQG3_AEDAL</name>
<proteinExistence type="predicted"/>
<keyword evidence="2 7" id="KW-0812">Transmembrane</keyword>
<dbReference type="InterPro" id="IPR026082">
    <property type="entry name" value="ABCA"/>
</dbReference>
<keyword evidence="4" id="KW-0067">ATP-binding</keyword>
<dbReference type="PANTHER" id="PTHR19229:SF250">
    <property type="entry name" value="ABC TRANSPORTER DOMAIN-CONTAINING PROTEIN-RELATED"/>
    <property type="match status" value="1"/>
</dbReference>
<protein>
    <recommendedName>
        <fullName evidence="8">ABC transporter domain-containing protein</fullName>
    </recommendedName>
</protein>
<dbReference type="Pfam" id="PF23321">
    <property type="entry name" value="R1_ABCA1"/>
    <property type="match status" value="1"/>
</dbReference>
<dbReference type="InterPro" id="IPR017871">
    <property type="entry name" value="ABC_transporter-like_CS"/>
</dbReference>
<dbReference type="Pfam" id="PF12698">
    <property type="entry name" value="ABC2_membrane_3"/>
    <property type="match status" value="2"/>
</dbReference>